<feature type="region of interest" description="Disordered" evidence="1">
    <location>
        <begin position="26"/>
        <end position="166"/>
    </location>
</feature>
<evidence type="ECO:0008006" key="5">
    <source>
        <dbReference type="Google" id="ProtNLM"/>
    </source>
</evidence>
<dbReference type="RefSeq" id="WP_092105364.1">
    <property type="nucleotide sequence ID" value="NZ_FOOT01000012.1"/>
</dbReference>
<sequence>MRKNILMLALSVLVAGSAVAPAVAQGPEMQRQEVRVKKYKDDRKRKSPEERAKLRAERMTKELDLNKSQARKVEALYLKEAKERESKRGDFRKGDRKSAESREAMRNEMMAAHQRHNEELKDILNKKQYAKYEEMQAQKREQMKARHHEKGGKGKRGYHERDRSQS</sequence>
<evidence type="ECO:0000313" key="4">
    <source>
        <dbReference type="Proteomes" id="UP000198724"/>
    </source>
</evidence>
<feature type="compositionally biased region" description="Basic and acidic residues" evidence="1">
    <location>
        <begin position="157"/>
        <end position="166"/>
    </location>
</feature>
<organism evidence="3 4">
    <name type="scientific">Pontibacter chinhatensis</name>
    <dbReference type="NCBI Taxonomy" id="1436961"/>
    <lineage>
        <taxon>Bacteria</taxon>
        <taxon>Pseudomonadati</taxon>
        <taxon>Bacteroidota</taxon>
        <taxon>Cytophagia</taxon>
        <taxon>Cytophagales</taxon>
        <taxon>Hymenobacteraceae</taxon>
        <taxon>Pontibacter</taxon>
    </lineage>
</organism>
<accession>A0A1I2Z8W5</accession>
<protein>
    <recommendedName>
        <fullName evidence="5">LTXXQ motif family protein</fullName>
    </recommendedName>
</protein>
<evidence type="ECO:0000313" key="3">
    <source>
        <dbReference type="EMBL" id="SFH34348.1"/>
    </source>
</evidence>
<keyword evidence="4" id="KW-1185">Reference proteome</keyword>
<reference evidence="4" key="1">
    <citation type="submission" date="2016-10" db="EMBL/GenBank/DDBJ databases">
        <authorList>
            <person name="Varghese N."/>
            <person name="Submissions S."/>
        </authorList>
    </citation>
    <scope>NUCLEOTIDE SEQUENCE [LARGE SCALE GENOMIC DNA]</scope>
    <source>
        <strain evidence="4">LP51</strain>
    </source>
</reference>
<feature type="chain" id="PRO_5011458658" description="LTXXQ motif family protein" evidence="2">
    <location>
        <begin position="21"/>
        <end position="166"/>
    </location>
</feature>
<dbReference type="OrthoDB" id="853708at2"/>
<feature type="compositionally biased region" description="Basic and acidic residues" evidence="1">
    <location>
        <begin position="30"/>
        <end position="106"/>
    </location>
</feature>
<keyword evidence="2" id="KW-0732">Signal</keyword>
<dbReference type="Proteomes" id="UP000198724">
    <property type="component" value="Unassembled WGS sequence"/>
</dbReference>
<dbReference type="AlphaFoldDB" id="A0A1I2Z8W5"/>
<feature type="compositionally biased region" description="Basic and acidic residues" evidence="1">
    <location>
        <begin position="115"/>
        <end position="144"/>
    </location>
</feature>
<name>A0A1I2Z8W5_9BACT</name>
<evidence type="ECO:0000256" key="2">
    <source>
        <dbReference type="SAM" id="SignalP"/>
    </source>
</evidence>
<feature type="signal peptide" evidence="2">
    <location>
        <begin position="1"/>
        <end position="20"/>
    </location>
</feature>
<feature type="compositionally biased region" description="Basic residues" evidence="1">
    <location>
        <begin position="145"/>
        <end position="156"/>
    </location>
</feature>
<proteinExistence type="predicted"/>
<dbReference type="EMBL" id="FOOT01000012">
    <property type="protein sequence ID" value="SFH34348.1"/>
    <property type="molecule type" value="Genomic_DNA"/>
</dbReference>
<dbReference type="STRING" id="1436961.SAMN05421739_11244"/>
<gene>
    <name evidence="3" type="ORF">SAMN05421739_11244</name>
</gene>
<evidence type="ECO:0000256" key="1">
    <source>
        <dbReference type="SAM" id="MobiDB-lite"/>
    </source>
</evidence>